<reference evidence="1 2" key="1">
    <citation type="submission" date="2020-04" db="EMBL/GenBank/DDBJ databases">
        <title>Acinetobacter Taxon 24.</title>
        <authorList>
            <person name="Nemec A."/>
            <person name="Radolfova-Krizova L."/>
            <person name="Higgins P.G."/>
            <person name="Spanelova P."/>
        </authorList>
    </citation>
    <scope>NUCLEOTIDE SEQUENCE [LARGE SCALE GENOMIC DNA]</scope>
    <source>
        <strain evidence="1 2">ANC 4279</strain>
    </source>
</reference>
<organism evidence="1 2">
    <name type="scientific">Acinetobacter terrae</name>
    <dbReference type="NCBI Taxonomy" id="2731247"/>
    <lineage>
        <taxon>Bacteria</taxon>
        <taxon>Pseudomonadati</taxon>
        <taxon>Pseudomonadota</taxon>
        <taxon>Gammaproteobacteria</taxon>
        <taxon>Moraxellales</taxon>
        <taxon>Moraxellaceae</taxon>
        <taxon>Acinetobacter</taxon>
        <taxon>Acinetobacter Taxon 24</taxon>
    </lineage>
</organism>
<gene>
    <name evidence="1" type="ORF">HLH13_00470</name>
</gene>
<sequence length="72" mass="7848">MTNTEQMVEVAKDLTEALAPYVISGKGAKMELTSESISVIYHSLVGFTSRNEQPNVDMKLPFSVLQSLGEVS</sequence>
<protein>
    <submittedName>
        <fullName evidence="1">Uncharacterized protein</fullName>
    </submittedName>
</protein>
<dbReference type="EMBL" id="JABERG010000001">
    <property type="protein sequence ID" value="NNH86208.1"/>
    <property type="molecule type" value="Genomic_DNA"/>
</dbReference>
<proteinExistence type="predicted"/>
<comment type="caution">
    <text evidence="1">The sequence shown here is derived from an EMBL/GenBank/DDBJ whole genome shotgun (WGS) entry which is preliminary data.</text>
</comment>
<evidence type="ECO:0000313" key="1">
    <source>
        <dbReference type="EMBL" id="NNH86208.1"/>
    </source>
</evidence>
<keyword evidence="2" id="KW-1185">Reference proteome</keyword>
<accession>A0ABX1V228</accession>
<dbReference type="RefSeq" id="WP_171543473.1">
    <property type="nucleotide sequence ID" value="NZ_JABERG010000001.1"/>
</dbReference>
<dbReference type="Proteomes" id="UP000546536">
    <property type="component" value="Unassembled WGS sequence"/>
</dbReference>
<evidence type="ECO:0000313" key="2">
    <source>
        <dbReference type="Proteomes" id="UP000546536"/>
    </source>
</evidence>
<name>A0ABX1V228_9GAMM</name>